<dbReference type="HOGENOM" id="CLU_1145315_0_0_11"/>
<dbReference type="Gene3D" id="3.40.50.1820">
    <property type="entry name" value="alpha/beta hydrolase"/>
    <property type="match status" value="1"/>
</dbReference>
<dbReference type="PATRIC" id="fig|1227262.3.peg.664"/>
<dbReference type="AlphaFoldDB" id="U1RN84"/>
<dbReference type="SUPFAM" id="SSF53474">
    <property type="entry name" value="alpha/beta-Hydrolases"/>
    <property type="match status" value="1"/>
</dbReference>
<comment type="caution">
    <text evidence="2">The sequence shown here is derived from an EMBL/GenBank/DDBJ whole genome shotgun (WGS) entry which is preliminary data.</text>
</comment>
<accession>U1RN84</accession>
<proteinExistence type="predicted"/>
<protein>
    <submittedName>
        <fullName evidence="2">Uncharacterized protein</fullName>
    </submittedName>
</protein>
<gene>
    <name evidence="2" type="ORF">HMPREF1549_00827</name>
</gene>
<organism evidence="2 3">
    <name type="scientific">Actinomyces johnsonii F0510</name>
    <dbReference type="NCBI Taxonomy" id="1227262"/>
    <lineage>
        <taxon>Bacteria</taxon>
        <taxon>Bacillati</taxon>
        <taxon>Actinomycetota</taxon>
        <taxon>Actinomycetes</taxon>
        <taxon>Actinomycetales</taxon>
        <taxon>Actinomycetaceae</taxon>
        <taxon>Actinomyces</taxon>
    </lineage>
</organism>
<sequence>MESVAAHLSRRALAGAMAGVILAGCAPQGPHQPAAHPTPPPHLRSRGASVDPSLRPAPGDLSIPAAFSYTDSEGEASDCIFYATADAPAGLVVYLDGDGQPFHGQGDQSPSARSRGGLAGTGGVVEAAGARGYDVVSVRSPGDDEAWWLDDQDAKVRYLEEALDYVAIECGANTEQVWLVGYSGGSEFVSQWFFPAYAERMDGGGFVLFGGGDAPDSSTVTFSDDVKERLRLNWVTGTRDVPSDSADGFDGIGRARNSLAYYRSAGFRHTWSEWPDDDHGSITEKFGHYVGYVLDAAGSEK</sequence>
<name>U1RN84_9ACTO</name>
<dbReference type="EMBL" id="AWSD01000079">
    <property type="protein sequence ID" value="ERH21118.1"/>
    <property type="molecule type" value="Genomic_DNA"/>
</dbReference>
<feature type="region of interest" description="Disordered" evidence="1">
    <location>
        <begin position="28"/>
        <end position="57"/>
    </location>
</feature>
<dbReference type="Proteomes" id="UP000016498">
    <property type="component" value="Unassembled WGS sequence"/>
</dbReference>
<evidence type="ECO:0000313" key="3">
    <source>
        <dbReference type="Proteomes" id="UP000016498"/>
    </source>
</evidence>
<evidence type="ECO:0000313" key="2">
    <source>
        <dbReference type="EMBL" id="ERH21118.1"/>
    </source>
</evidence>
<reference evidence="2 3" key="1">
    <citation type="submission" date="2013-06" db="EMBL/GenBank/DDBJ databases">
        <authorList>
            <person name="Weinstock G."/>
            <person name="Sodergren E."/>
            <person name="Lobos E.A."/>
            <person name="Fulton L."/>
            <person name="Fulton R."/>
            <person name="Courtney L."/>
            <person name="Fronick C."/>
            <person name="O'Laughlin M."/>
            <person name="Godfrey J."/>
            <person name="Wilson R.M."/>
            <person name="Miner T."/>
            <person name="Farmer C."/>
            <person name="Delehaunty K."/>
            <person name="Cordes M."/>
            <person name="Minx P."/>
            <person name="Tomlinson C."/>
            <person name="Chen J."/>
            <person name="Wollam A."/>
            <person name="Pepin K.H."/>
            <person name="Bhonagiri V."/>
            <person name="Zhang X."/>
            <person name="Warren W."/>
            <person name="Mitreva M."/>
            <person name="Mardis E.R."/>
            <person name="Wilson R.K."/>
        </authorList>
    </citation>
    <scope>NUCLEOTIDE SEQUENCE [LARGE SCALE GENOMIC DNA]</scope>
    <source>
        <strain evidence="2 3">F0510</strain>
    </source>
</reference>
<evidence type="ECO:0000256" key="1">
    <source>
        <dbReference type="SAM" id="MobiDB-lite"/>
    </source>
</evidence>
<dbReference type="InterPro" id="IPR029058">
    <property type="entry name" value="AB_hydrolase_fold"/>
</dbReference>